<dbReference type="InterPro" id="IPR001451">
    <property type="entry name" value="Hexapep"/>
</dbReference>
<evidence type="ECO:0000259" key="5">
    <source>
        <dbReference type="SMART" id="SM01266"/>
    </source>
</evidence>
<evidence type="ECO:0000256" key="1">
    <source>
        <dbReference type="ARBA" id="ARBA00007274"/>
    </source>
</evidence>
<dbReference type="KEGG" id="toy:FO059_16960"/>
<sequence length="191" mass="20638">MGEMKRRMLSGESYRDDDGELLAERLACRRALDEFNGAPADDEERRIEILRSLLGSLGERTRIMPRLTCDYGAQIHIGDDSFLNYDAILLDCAHITIGSNVFIGPRAQLLTALHPMEDHAARRAGWESAAPVTIGDGVWLGAGVIVCPGVRIGPDTVIGTGSVVTRDLPARVFAAGNPCRVIRSLEGEAPA</sequence>
<dbReference type="AlphaFoldDB" id="A0A516X7U4"/>
<feature type="domain" description="Maltose/galactoside acetyltransferase" evidence="5">
    <location>
        <begin position="5"/>
        <end position="59"/>
    </location>
</feature>
<evidence type="ECO:0000256" key="2">
    <source>
        <dbReference type="ARBA" id="ARBA00022679"/>
    </source>
</evidence>
<dbReference type="GO" id="GO:0005829">
    <property type="term" value="C:cytosol"/>
    <property type="evidence" value="ECO:0007669"/>
    <property type="project" value="TreeGrafter"/>
</dbReference>
<comment type="similarity">
    <text evidence="1">Belongs to the transferase hexapeptide repeat family.</text>
</comment>
<dbReference type="InterPro" id="IPR051159">
    <property type="entry name" value="Hexapeptide_acetyltransf"/>
</dbReference>
<dbReference type="SUPFAM" id="SSF51161">
    <property type="entry name" value="Trimeric LpxA-like enzymes"/>
    <property type="match status" value="1"/>
</dbReference>
<dbReference type="SMART" id="SM01266">
    <property type="entry name" value="Mac"/>
    <property type="match status" value="1"/>
</dbReference>
<keyword evidence="4" id="KW-0012">Acyltransferase</keyword>
<evidence type="ECO:0000313" key="6">
    <source>
        <dbReference type="EMBL" id="QDQ98711.1"/>
    </source>
</evidence>
<dbReference type="PROSITE" id="PS00101">
    <property type="entry name" value="HEXAPEP_TRANSFERASES"/>
    <property type="match status" value="1"/>
</dbReference>
<protein>
    <submittedName>
        <fullName evidence="6">Sugar O-acetyltransferase</fullName>
    </submittedName>
</protein>
<dbReference type="Pfam" id="PF00132">
    <property type="entry name" value="Hexapep"/>
    <property type="match status" value="1"/>
</dbReference>
<dbReference type="EMBL" id="CP041765">
    <property type="protein sequence ID" value="QDQ98711.1"/>
    <property type="molecule type" value="Genomic_DNA"/>
</dbReference>
<evidence type="ECO:0000256" key="4">
    <source>
        <dbReference type="ARBA" id="ARBA00023315"/>
    </source>
</evidence>
<name>A0A516X7U4_9ACTN</name>
<keyword evidence="2 6" id="KW-0808">Transferase</keyword>
<dbReference type="PANTHER" id="PTHR23416:SF23">
    <property type="entry name" value="ACETYLTRANSFERASE C18B11.09C-RELATED"/>
    <property type="match status" value="1"/>
</dbReference>
<organism evidence="6 7">
    <name type="scientific">Tomitella fengzijianii</name>
    <dbReference type="NCBI Taxonomy" id="2597660"/>
    <lineage>
        <taxon>Bacteria</taxon>
        <taxon>Bacillati</taxon>
        <taxon>Actinomycetota</taxon>
        <taxon>Actinomycetes</taxon>
        <taxon>Mycobacteriales</taxon>
        <taxon>Tomitella</taxon>
    </lineage>
</organism>
<dbReference type="FunFam" id="2.160.10.10:FF:000025">
    <property type="entry name" value="Hexapeptide-repeat containing-acetyltransferase"/>
    <property type="match status" value="1"/>
</dbReference>
<evidence type="ECO:0000256" key="3">
    <source>
        <dbReference type="ARBA" id="ARBA00022737"/>
    </source>
</evidence>
<dbReference type="InterPro" id="IPR018357">
    <property type="entry name" value="Hexapep_transf_CS"/>
</dbReference>
<proteinExistence type="inferred from homology"/>
<dbReference type="Gene3D" id="2.160.10.10">
    <property type="entry name" value="Hexapeptide repeat proteins"/>
    <property type="match status" value="1"/>
</dbReference>
<dbReference type="Pfam" id="PF12464">
    <property type="entry name" value="Mac"/>
    <property type="match status" value="1"/>
</dbReference>
<dbReference type="GO" id="GO:0016407">
    <property type="term" value="F:acetyltransferase activity"/>
    <property type="evidence" value="ECO:0007669"/>
    <property type="project" value="InterPro"/>
</dbReference>
<gene>
    <name evidence="6" type="ORF">FO059_16960</name>
</gene>
<keyword evidence="3" id="KW-0677">Repeat</keyword>
<dbReference type="PANTHER" id="PTHR23416">
    <property type="entry name" value="SIALIC ACID SYNTHASE-RELATED"/>
    <property type="match status" value="1"/>
</dbReference>
<dbReference type="InterPro" id="IPR024688">
    <property type="entry name" value="Mac_dom"/>
</dbReference>
<dbReference type="OrthoDB" id="2643438at2"/>
<dbReference type="CDD" id="cd03357">
    <property type="entry name" value="LbH_MAT_GAT"/>
    <property type="match status" value="1"/>
</dbReference>
<dbReference type="GO" id="GO:0008374">
    <property type="term" value="F:O-acyltransferase activity"/>
    <property type="evidence" value="ECO:0007669"/>
    <property type="project" value="TreeGrafter"/>
</dbReference>
<reference evidence="6 7" key="1">
    <citation type="submission" date="2019-07" db="EMBL/GenBank/DDBJ databases">
        <title>Tomitella cavernea sp. nov., an actinomycete isolated from soil.</title>
        <authorList>
            <person name="Cheng J."/>
        </authorList>
    </citation>
    <scope>NUCLEOTIDE SEQUENCE [LARGE SCALE GENOMIC DNA]</scope>
    <source>
        <strain evidence="6 7">HY188</strain>
    </source>
</reference>
<reference evidence="6 7" key="2">
    <citation type="submission" date="2019-07" db="EMBL/GenBank/DDBJ databases">
        <authorList>
            <person name="Huang Y."/>
        </authorList>
    </citation>
    <scope>NUCLEOTIDE SEQUENCE [LARGE SCALE GENOMIC DNA]</scope>
    <source>
        <strain evidence="6 7">HY188</strain>
    </source>
</reference>
<dbReference type="InterPro" id="IPR011004">
    <property type="entry name" value="Trimer_LpxA-like_sf"/>
</dbReference>
<accession>A0A516X7U4</accession>
<dbReference type="RefSeq" id="WP_143910116.1">
    <property type="nucleotide sequence ID" value="NZ_CP041765.1"/>
</dbReference>
<keyword evidence="7" id="KW-1185">Reference proteome</keyword>
<evidence type="ECO:0000313" key="7">
    <source>
        <dbReference type="Proteomes" id="UP000317344"/>
    </source>
</evidence>
<dbReference type="Proteomes" id="UP000317344">
    <property type="component" value="Chromosome"/>
</dbReference>